<dbReference type="OrthoDB" id="6463131at2"/>
<sequence length="142" mass="16129">MTRMGKIFVVIMLLIVIAAIFLWPTLRMALAGSAHYSEQNISEYNFYTPQLLKDMPRISPHYDFDFNNVSGPEAKIASITFYGVNDINPVNTWLTSIGYTRQSSCDVVADCWRSASHKDVITVIKSDTLNEIKVQVYSSPWQ</sequence>
<evidence type="ECO:0000313" key="2">
    <source>
        <dbReference type="Proteomes" id="UP000193104"/>
    </source>
</evidence>
<gene>
    <name evidence="1" type="ORF">HA48_05590</name>
</gene>
<protein>
    <submittedName>
        <fullName evidence="1">Uncharacterized protein</fullName>
    </submittedName>
</protein>
<name>A0A1X1DBV4_9GAMM</name>
<dbReference type="Proteomes" id="UP000193104">
    <property type="component" value="Unassembled WGS sequence"/>
</dbReference>
<reference evidence="1 2" key="1">
    <citation type="journal article" date="2017" name="Antonie Van Leeuwenhoek">
        <title>Phylogenomic resolution of the bacterial genus Pantoea and its relationship with Erwinia and Tatumella.</title>
        <authorList>
            <person name="Palmer M."/>
            <person name="Steenkamp E.T."/>
            <person name="Coetzee M.P."/>
            <person name="Chan W.Y."/>
            <person name="van Zyl E."/>
            <person name="De Maayer P."/>
            <person name="Coutinho T.A."/>
            <person name="Blom J."/>
            <person name="Smits T.H."/>
            <person name="Duffy B."/>
            <person name="Venter S.N."/>
        </authorList>
    </citation>
    <scope>NUCLEOTIDE SEQUENCE [LARGE SCALE GENOMIC DNA]</scope>
    <source>
        <strain evidence="1 2">LMG 26277</strain>
    </source>
</reference>
<proteinExistence type="predicted"/>
<comment type="caution">
    <text evidence="1">The sequence shown here is derived from an EMBL/GenBank/DDBJ whole genome shotgun (WGS) entry which is preliminary data.</text>
</comment>
<evidence type="ECO:0000313" key="1">
    <source>
        <dbReference type="EMBL" id="ORM74195.1"/>
    </source>
</evidence>
<organism evidence="1 2">
    <name type="scientific">Pantoea wallisii</name>
    <dbReference type="NCBI Taxonomy" id="1076551"/>
    <lineage>
        <taxon>Bacteria</taxon>
        <taxon>Pseudomonadati</taxon>
        <taxon>Pseudomonadota</taxon>
        <taxon>Gammaproteobacteria</taxon>
        <taxon>Enterobacterales</taxon>
        <taxon>Erwiniaceae</taxon>
        <taxon>Pantoea</taxon>
    </lineage>
</organism>
<dbReference type="RefSeq" id="WP_128600160.1">
    <property type="nucleotide sequence ID" value="NZ_MLFS01000010.1"/>
</dbReference>
<keyword evidence="2" id="KW-1185">Reference proteome</keyword>
<dbReference type="AlphaFoldDB" id="A0A1X1DBV4"/>
<accession>A0A1X1DBV4</accession>
<dbReference type="EMBL" id="MLFS01000010">
    <property type="protein sequence ID" value="ORM74195.1"/>
    <property type="molecule type" value="Genomic_DNA"/>
</dbReference>